<reference evidence="1 2" key="1">
    <citation type="submission" date="2024-10" db="EMBL/GenBank/DDBJ databases">
        <title>The Natural Products Discovery Center: Release of the First 8490 Sequenced Strains for Exploring Actinobacteria Biosynthetic Diversity.</title>
        <authorList>
            <person name="Kalkreuter E."/>
            <person name="Kautsar S.A."/>
            <person name="Yang D."/>
            <person name="Bader C.D."/>
            <person name="Teijaro C.N."/>
            <person name="Fluegel L."/>
            <person name="Davis C.M."/>
            <person name="Simpson J.R."/>
            <person name="Lauterbach L."/>
            <person name="Steele A.D."/>
            <person name="Gui C."/>
            <person name="Meng S."/>
            <person name="Li G."/>
            <person name="Viehrig K."/>
            <person name="Ye F."/>
            <person name="Su P."/>
            <person name="Kiefer A.F."/>
            <person name="Nichols A."/>
            <person name="Cepeda A.J."/>
            <person name="Yan W."/>
            <person name="Fan B."/>
            <person name="Jiang Y."/>
            <person name="Adhikari A."/>
            <person name="Zheng C.-J."/>
            <person name="Schuster L."/>
            <person name="Cowan T.M."/>
            <person name="Smanski M.J."/>
            <person name="Chevrette M.G."/>
            <person name="De Carvalho L.P.S."/>
            <person name="Shen B."/>
        </authorList>
    </citation>
    <scope>NUCLEOTIDE SEQUENCE [LARGE SCALE GENOMIC DNA]</scope>
    <source>
        <strain evidence="1 2">NPDC087689</strain>
    </source>
</reference>
<organism evidence="1 2">
    <name type="scientific">Pseudomonas iridis</name>
    <dbReference type="NCBI Taxonomy" id="2710587"/>
    <lineage>
        <taxon>Bacteria</taxon>
        <taxon>Pseudomonadati</taxon>
        <taxon>Pseudomonadota</taxon>
        <taxon>Gammaproteobacteria</taxon>
        <taxon>Pseudomonadales</taxon>
        <taxon>Pseudomonadaceae</taxon>
        <taxon>Pseudomonas</taxon>
    </lineage>
</organism>
<dbReference type="EMBL" id="JBIUVY010000008">
    <property type="protein sequence ID" value="MFJ2286287.1"/>
    <property type="molecule type" value="Genomic_DNA"/>
</dbReference>
<keyword evidence="1" id="KW-0238">DNA-binding</keyword>
<comment type="caution">
    <text evidence="1">The sequence shown here is derived from an EMBL/GenBank/DDBJ whole genome shotgun (WGS) entry which is preliminary data.</text>
</comment>
<sequence>MPATITHEQARAALDRKGLSIAEFSRKHGLNKNLVSDLLNGRIKGRRGEAHRAAV</sequence>
<dbReference type="GO" id="GO:0003677">
    <property type="term" value="F:DNA binding"/>
    <property type="evidence" value="ECO:0007669"/>
    <property type="project" value="UniProtKB-KW"/>
</dbReference>
<dbReference type="InterPro" id="IPR026365">
    <property type="entry name" value="BcepMu_gp16"/>
</dbReference>
<gene>
    <name evidence="1" type="ORF">ACIOUF_07985</name>
</gene>
<dbReference type="NCBIfam" id="TIGR04111">
    <property type="entry name" value="BcepMu_gp16"/>
    <property type="match status" value="1"/>
</dbReference>
<protein>
    <submittedName>
        <fullName evidence="1">DNA-binding protein</fullName>
    </submittedName>
</protein>
<proteinExistence type="predicted"/>
<evidence type="ECO:0000313" key="1">
    <source>
        <dbReference type="EMBL" id="MFJ2286287.1"/>
    </source>
</evidence>
<dbReference type="SUPFAM" id="SSF47413">
    <property type="entry name" value="lambda repressor-like DNA-binding domains"/>
    <property type="match status" value="1"/>
</dbReference>
<accession>A0ABW8DIE0</accession>
<name>A0ABW8DIE0_9PSED</name>
<dbReference type="InterPro" id="IPR010982">
    <property type="entry name" value="Lambda_DNA-bd_dom_sf"/>
</dbReference>
<evidence type="ECO:0000313" key="2">
    <source>
        <dbReference type="Proteomes" id="UP001617296"/>
    </source>
</evidence>
<dbReference type="RefSeq" id="WP_401231168.1">
    <property type="nucleotide sequence ID" value="NZ_JBIUVY010000008.1"/>
</dbReference>
<dbReference type="Proteomes" id="UP001617296">
    <property type="component" value="Unassembled WGS sequence"/>
</dbReference>
<dbReference type="Gene3D" id="1.10.260.40">
    <property type="entry name" value="lambda repressor-like DNA-binding domains"/>
    <property type="match status" value="1"/>
</dbReference>
<keyword evidence="2" id="KW-1185">Reference proteome</keyword>